<organism evidence="6 7">
    <name type="scientific">Emiliania huxleyi (strain CCMP1516)</name>
    <dbReference type="NCBI Taxonomy" id="280463"/>
    <lineage>
        <taxon>Eukaryota</taxon>
        <taxon>Haptista</taxon>
        <taxon>Haptophyta</taxon>
        <taxon>Prymnesiophyceae</taxon>
        <taxon>Isochrysidales</taxon>
        <taxon>Noelaerhabdaceae</taxon>
        <taxon>Emiliania</taxon>
    </lineage>
</organism>
<dbReference type="KEGG" id="ehx:EMIHUDRAFT_226314"/>
<dbReference type="GO" id="GO:0005507">
    <property type="term" value="F:copper ion binding"/>
    <property type="evidence" value="ECO:0007669"/>
    <property type="project" value="InterPro"/>
</dbReference>
<dbReference type="InterPro" id="IPR045087">
    <property type="entry name" value="Cu-oxidase_fam"/>
</dbReference>
<feature type="domain" description="Plastocyanin-like" evidence="5">
    <location>
        <begin position="104"/>
        <end position="222"/>
    </location>
</feature>
<dbReference type="AlphaFoldDB" id="A0A0D3IX95"/>
<dbReference type="InterPro" id="IPR011707">
    <property type="entry name" value="Cu-oxidase-like_N"/>
</dbReference>
<dbReference type="PROSITE" id="PS00080">
    <property type="entry name" value="MULTICOPPER_OXIDASE2"/>
    <property type="match status" value="1"/>
</dbReference>
<keyword evidence="2" id="KW-0479">Metal-binding</keyword>
<keyword evidence="3" id="KW-0560">Oxidoreductase</keyword>
<reference evidence="6" key="2">
    <citation type="submission" date="2024-10" db="UniProtKB">
        <authorList>
            <consortium name="EnsemblProtists"/>
        </authorList>
    </citation>
    <scope>IDENTIFICATION</scope>
</reference>
<dbReference type="PANTHER" id="PTHR11709">
    <property type="entry name" value="MULTI-COPPER OXIDASE"/>
    <property type="match status" value="1"/>
</dbReference>
<dbReference type="RefSeq" id="XP_005788966.1">
    <property type="nucleotide sequence ID" value="XM_005788909.1"/>
</dbReference>
<dbReference type="GeneID" id="17281807"/>
<dbReference type="KEGG" id="ehx:EMIHUDRAFT_245486"/>
<evidence type="ECO:0008006" key="8">
    <source>
        <dbReference type="Google" id="ProtNLM"/>
    </source>
</evidence>
<dbReference type="EnsemblProtists" id="EOD36537">
    <property type="protein sequence ID" value="EOD36537"/>
    <property type="gene ID" value="EMIHUDRAFT_226314"/>
</dbReference>
<name>A0A0D3IX95_EMIH1</name>
<dbReference type="InterPro" id="IPR011706">
    <property type="entry name" value="Cu-oxidase_C"/>
</dbReference>
<evidence type="ECO:0000256" key="2">
    <source>
        <dbReference type="ARBA" id="ARBA00022723"/>
    </source>
</evidence>
<dbReference type="InterPro" id="IPR008972">
    <property type="entry name" value="Cupredoxin"/>
</dbReference>
<evidence type="ECO:0000256" key="1">
    <source>
        <dbReference type="ARBA" id="ARBA00010609"/>
    </source>
</evidence>
<evidence type="ECO:0000259" key="4">
    <source>
        <dbReference type="Pfam" id="PF07731"/>
    </source>
</evidence>
<dbReference type="GeneID" id="17262027"/>
<evidence type="ECO:0000313" key="7">
    <source>
        <dbReference type="Proteomes" id="UP000013827"/>
    </source>
</evidence>
<dbReference type="PaxDb" id="2903-EOD15880"/>
<dbReference type="HOGENOM" id="CLU_497354_0_0_1"/>
<feature type="domain" description="Plastocyanin-like" evidence="4">
    <location>
        <begin position="359"/>
        <end position="479"/>
    </location>
</feature>
<protein>
    <recommendedName>
        <fullName evidence="8">Plastocyanin-like domain-containing protein</fullName>
    </recommendedName>
</protein>
<dbReference type="STRING" id="2903.R1DMZ6"/>
<evidence type="ECO:0000256" key="3">
    <source>
        <dbReference type="ARBA" id="ARBA00023002"/>
    </source>
</evidence>
<dbReference type="GO" id="GO:0016491">
    <property type="term" value="F:oxidoreductase activity"/>
    <property type="evidence" value="ECO:0007669"/>
    <property type="project" value="UniProtKB-KW"/>
</dbReference>
<dbReference type="Gene3D" id="2.60.40.420">
    <property type="entry name" value="Cupredoxins - blue copper proteins"/>
    <property type="match status" value="3"/>
</dbReference>
<evidence type="ECO:0000259" key="5">
    <source>
        <dbReference type="Pfam" id="PF07732"/>
    </source>
</evidence>
<comment type="similarity">
    <text evidence="1">Belongs to the multicopper oxidase family.</text>
</comment>
<dbReference type="eggNOG" id="KOG1263">
    <property type="taxonomic scope" value="Eukaryota"/>
</dbReference>
<evidence type="ECO:0000313" key="6">
    <source>
        <dbReference type="EnsemblProtists" id="EOD15880"/>
    </source>
</evidence>
<dbReference type="CDD" id="cd13853">
    <property type="entry name" value="CuRO_1_Tth-MCO_like"/>
    <property type="match status" value="1"/>
</dbReference>
<dbReference type="OMA" id="LVICPES"/>
<accession>A0A0D3IX95</accession>
<keyword evidence="7" id="KW-1185">Reference proteome</keyword>
<dbReference type="PANTHER" id="PTHR11709:SF518">
    <property type="entry name" value="MULTICOPPER OXIDASE"/>
    <property type="match status" value="1"/>
</dbReference>
<dbReference type="SUPFAM" id="SSF49503">
    <property type="entry name" value="Cupredoxins"/>
    <property type="match status" value="3"/>
</dbReference>
<proteinExistence type="inferred from homology"/>
<sequence length="548" mass="59724">MCSVVVRQEAFPMANVPAALLFEQHLLSAESQAYIHSFRDHGHDGQLWFPRAVDNIGHPLYPPYPGEDPDGANFTVTSLPGRGMDVTLSVDAARFAGSPLHMTTRCYNGSFPGPVLRVRRGDHVQIHLVNNLLASGGHGDDLNRTNLHLHGMHVPATPYEQASNSCGDNLRCIVEPQHTITYRHRVDDDHPSGTFWYHPHPHGTSALQVGGLMAGMLIVEDEPEETPLAAMVEVLLVLQMQHWHSLGVATHDTIHAQLHDALDMDVSGGPPANYILANGQFKPSVSLLANQYTRFRVLNANAVATFELELTRGSHCSMDVLAMDGVYLARPARVTHALEDLRLGTPDETSTITLGDGPNSDAYQITINGHVYNDSSPGNTQEIRLGALQEWRIRVGGASMHPFHAHRIHFLVVSVDGPAEYGALVGVGQWRDTIPIPATNSGAVIVTVRFRAQRHCGDLPFHCHILHHSDLGMAARLAVVGTAASKCLQPAVDTAASQYCGRGTHWCAEAQRCIADLLTDHVLSRAVSVLLLLVTLPLSQCGIYWMPT</sequence>
<dbReference type="RefSeq" id="XP_005768309.1">
    <property type="nucleotide sequence ID" value="XM_005768252.1"/>
</dbReference>
<dbReference type="Proteomes" id="UP000013827">
    <property type="component" value="Unassembled WGS sequence"/>
</dbReference>
<dbReference type="InterPro" id="IPR002355">
    <property type="entry name" value="Cu_oxidase_Cu_BS"/>
</dbReference>
<dbReference type="EnsemblProtists" id="EOD15880">
    <property type="protein sequence ID" value="EOD15880"/>
    <property type="gene ID" value="EMIHUDRAFT_245486"/>
</dbReference>
<reference evidence="7" key="1">
    <citation type="journal article" date="2013" name="Nature">
        <title>Pan genome of the phytoplankton Emiliania underpins its global distribution.</title>
        <authorList>
            <person name="Read B.A."/>
            <person name="Kegel J."/>
            <person name="Klute M.J."/>
            <person name="Kuo A."/>
            <person name="Lefebvre S.C."/>
            <person name="Maumus F."/>
            <person name="Mayer C."/>
            <person name="Miller J."/>
            <person name="Monier A."/>
            <person name="Salamov A."/>
            <person name="Young J."/>
            <person name="Aguilar M."/>
            <person name="Claverie J.M."/>
            <person name="Frickenhaus S."/>
            <person name="Gonzalez K."/>
            <person name="Herman E.K."/>
            <person name="Lin Y.C."/>
            <person name="Napier J."/>
            <person name="Ogata H."/>
            <person name="Sarno A.F."/>
            <person name="Shmutz J."/>
            <person name="Schroeder D."/>
            <person name="de Vargas C."/>
            <person name="Verret F."/>
            <person name="von Dassow P."/>
            <person name="Valentin K."/>
            <person name="Van de Peer Y."/>
            <person name="Wheeler G."/>
            <person name="Dacks J.B."/>
            <person name="Delwiche C.F."/>
            <person name="Dyhrman S.T."/>
            <person name="Glockner G."/>
            <person name="John U."/>
            <person name="Richards T."/>
            <person name="Worden A.Z."/>
            <person name="Zhang X."/>
            <person name="Grigoriev I.V."/>
            <person name="Allen A.E."/>
            <person name="Bidle K."/>
            <person name="Borodovsky M."/>
            <person name="Bowler C."/>
            <person name="Brownlee C."/>
            <person name="Cock J.M."/>
            <person name="Elias M."/>
            <person name="Gladyshev V.N."/>
            <person name="Groth M."/>
            <person name="Guda C."/>
            <person name="Hadaegh A."/>
            <person name="Iglesias-Rodriguez M.D."/>
            <person name="Jenkins J."/>
            <person name="Jones B.M."/>
            <person name="Lawson T."/>
            <person name="Leese F."/>
            <person name="Lindquist E."/>
            <person name="Lobanov A."/>
            <person name="Lomsadze A."/>
            <person name="Malik S.B."/>
            <person name="Marsh M.E."/>
            <person name="Mackinder L."/>
            <person name="Mock T."/>
            <person name="Mueller-Roeber B."/>
            <person name="Pagarete A."/>
            <person name="Parker M."/>
            <person name="Probert I."/>
            <person name="Quesneville H."/>
            <person name="Raines C."/>
            <person name="Rensing S.A."/>
            <person name="Riano-Pachon D.M."/>
            <person name="Richier S."/>
            <person name="Rokitta S."/>
            <person name="Shiraiwa Y."/>
            <person name="Soanes D.M."/>
            <person name="van der Giezen M."/>
            <person name="Wahlund T.M."/>
            <person name="Williams B."/>
            <person name="Wilson W."/>
            <person name="Wolfe G."/>
            <person name="Wurch L.L."/>
        </authorList>
    </citation>
    <scope>NUCLEOTIDE SEQUENCE</scope>
</reference>
<dbReference type="Pfam" id="PF07732">
    <property type="entry name" value="Cu-oxidase_3"/>
    <property type="match status" value="1"/>
</dbReference>
<dbReference type="Pfam" id="PF07731">
    <property type="entry name" value="Cu-oxidase_2"/>
    <property type="match status" value="1"/>
</dbReference>